<dbReference type="SUPFAM" id="SSF52540">
    <property type="entry name" value="P-loop containing nucleoside triphosphate hydrolases"/>
    <property type="match status" value="1"/>
</dbReference>
<keyword evidence="4" id="KW-1278">Translocase</keyword>
<dbReference type="GO" id="GO:0005524">
    <property type="term" value="F:ATP binding"/>
    <property type="evidence" value="ECO:0007669"/>
    <property type="project" value="UniProtKB-KW"/>
</dbReference>
<evidence type="ECO:0000256" key="1">
    <source>
        <dbReference type="ARBA" id="ARBA00022448"/>
    </source>
</evidence>
<dbReference type="CDD" id="cd03214">
    <property type="entry name" value="ABC_Iron-Siderophores_B12_Hemin"/>
    <property type="match status" value="1"/>
</dbReference>
<evidence type="ECO:0000256" key="5">
    <source>
        <dbReference type="ARBA" id="ARBA00037066"/>
    </source>
</evidence>
<accession>A0ABT7YF86</accession>
<dbReference type="Pfam" id="PF00005">
    <property type="entry name" value="ABC_tran"/>
    <property type="match status" value="1"/>
</dbReference>
<dbReference type="PROSITE" id="PS50893">
    <property type="entry name" value="ABC_TRANSPORTER_2"/>
    <property type="match status" value="1"/>
</dbReference>
<organism evidence="7 8">
    <name type="scientific">Algoriphagus sediminis</name>
    <dbReference type="NCBI Taxonomy" id="3057113"/>
    <lineage>
        <taxon>Bacteria</taxon>
        <taxon>Pseudomonadati</taxon>
        <taxon>Bacteroidota</taxon>
        <taxon>Cytophagia</taxon>
        <taxon>Cytophagales</taxon>
        <taxon>Cyclobacteriaceae</taxon>
        <taxon>Algoriphagus</taxon>
    </lineage>
</organism>
<keyword evidence="8" id="KW-1185">Reference proteome</keyword>
<dbReference type="PANTHER" id="PTHR42794">
    <property type="entry name" value="HEMIN IMPORT ATP-BINDING PROTEIN HMUV"/>
    <property type="match status" value="1"/>
</dbReference>
<dbReference type="EMBL" id="JAUEPH010000006">
    <property type="protein sequence ID" value="MDN3205191.1"/>
    <property type="molecule type" value="Genomic_DNA"/>
</dbReference>
<dbReference type="Gene3D" id="3.40.50.300">
    <property type="entry name" value="P-loop containing nucleotide triphosphate hydrolases"/>
    <property type="match status" value="1"/>
</dbReference>
<name>A0ABT7YF86_9BACT</name>
<dbReference type="RefSeq" id="WP_290001259.1">
    <property type="nucleotide sequence ID" value="NZ_JAUEPH010000006.1"/>
</dbReference>
<comment type="function">
    <text evidence="5">Part of the ABC transporter complex HmuTUV involved in hemin import. Responsible for energy coupling to the transport system.</text>
</comment>
<dbReference type="SMART" id="SM00382">
    <property type="entry name" value="AAA"/>
    <property type="match status" value="1"/>
</dbReference>
<keyword evidence="1" id="KW-0813">Transport</keyword>
<evidence type="ECO:0000313" key="8">
    <source>
        <dbReference type="Proteomes" id="UP001171916"/>
    </source>
</evidence>
<evidence type="ECO:0000259" key="6">
    <source>
        <dbReference type="PROSITE" id="PS50893"/>
    </source>
</evidence>
<dbReference type="Proteomes" id="UP001171916">
    <property type="component" value="Unassembled WGS sequence"/>
</dbReference>
<dbReference type="InterPro" id="IPR027417">
    <property type="entry name" value="P-loop_NTPase"/>
</dbReference>
<evidence type="ECO:0000256" key="4">
    <source>
        <dbReference type="ARBA" id="ARBA00022967"/>
    </source>
</evidence>
<comment type="caution">
    <text evidence="7">The sequence shown here is derived from an EMBL/GenBank/DDBJ whole genome shotgun (WGS) entry which is preliminary data.</text>
</comment>
<evidence type="ECO:0000256" key="3">
    <source>
        <dbReference type="ARBA" id="ARBA00022840"/>
    </source>
</evidence>
<dbReference type="NCBIfam" id="NF010068">
    <property type="entry name" value="PRK13548.1"/>
    <property type="match status" value="1"/>
</dbReference>
<keyword evidence="2" id="KW-0547">Nucleotide-binding</keyword>
<dbReference type="InterPro" id="IPR017871">
    <property type="entry name" value="ABC_transporter-like_CS"/>
</dbReference>
<proteinExistence type="predicted"/>
<dbReference type="PROSITE" id="PS00211">
    <property type="entry name" value="ABC_TRANSPORTER_1"/>
    <property type="match status" value="1"/>
</dbReference>
<reference evidence="7" key="1">
    <citation type="submission" date="2023-06" db="EMBL/GenBank/DDBJ databases">
        <title>Robiginitalea aurantiacus sp. nov. and Algoriphagus sediminis sp. nov., isolated from coastal sediment.</title>
        <authorList>
            <person name="Zhou Z.Y."/>
            <person name="An J."/>
            <person name="Jia Y.W."/>
            <person name="Du Z.J."/>
        </authorList>
    </citation>
    <scope>NUCLEOTIDE SEQUENCE</scope>
    <source>
        <strain evidence="7">C2-7</strain>
    </source>
</reference>
<dbReference type="InterPro" id="IPR003593">
    <property type="entry name" value="AAA+_ATPase"/>
</dbReference>
<feature type="domain" description="ABC transporter" evidence="6">
    <location>
        <begin position="2"/>
        <end position="237"/>
    </location>
</feature>
<dbReference type="InterPro" id="IPR003439">
    <property type="entry name" value="ABC_transporter-like_ATP-bd"/>
</dbReference>
<sequence length="266" mass="29953">MLAAKNLHYCIQKRPIVDEVSLEVNPGEILSILGPNGAGKSTLFKILSGEIPCKRGFVSYNHTGLGELKVHDLAKIRAVLPQHSQVNFPFSAKEVISLGLHQVKVSKHEQILQEVMEITRVMQFSDKLYQHLSGGEKQRVQLARVLCQIWERQPYPRYLLLDEPTSSLDLAQQHAVLKILKQLTQRNIGVVIILHELNLAAQYSDRIALLKDGTLQKWGNVKEIMDEELLERVFEHPVQLIPYPCAAGCIVASGLQNQAYQNLNQA</sequence>
<gene>
    <name evidence="7" type="ORF">QVH07_13590</name>
</gene>
<evidence type="ECO:0000256" key="2">
    <source>
        <dbReference type="ARBA" id="ARBA00022741"/>
    </source>
</evidence>
<dbReference type="PANTHER" id="PTHR42794:SF1">
    <property type="entry name" value="HEMIN IMPORT ATP-BINDING PROTEIN HMUV"/>
    <property type="match status" value="1"/>
</dbReference>
<protein>
    <submittedName>
        <fullName evidence="7">Heme ABC transporter ATP-binding protein</fullName>
    </submittedName>
</protein>
<evidence type="ECO:0000313" key="7">
    <source>
        <dbReference type="EMBL" id="MDN3205191.1"/>
    </source>
</evidence>
<keyword evidence="3 7" id="KW-0067">ATP-binding</keyword>